<sequence>MINAAYSLESAFHYKRWDKFARKQHDYMEHVVKPLFDSKNWQAINELPVLVDKGGKTLIKFGDDIWSLKDHLWNGDYDISKVTNLHFFAYEYSGIQVDIGARLPTQLNLEIKLFAYYCLFMAPKITERIASVRSYVNPLKSLAMECSEYGLNSFQELNHETLRRMINLGFVEIQQKTIASLNVLTKAYELPLNFENVGTFTTKAFPSLIEREGEQNQVIPLAVYKTLFDQAEAVVNKYYDSRIELQDKLRDIQTKQKAAKIKIQKAIRTGSCSLNGYFRPPVQKKLIERFEEAGITLIDDFKEGDKWVELIEDIDPSYKSFNIRDHTTPRMKEKGYDLLTSEFYWKSLNAFKDTLSEIDAACRFLMQALSGMRTDELWRMRPEYGLQHTTIKGTVIPLLTTRQSKISMNANTVNDVYVTTEMGARAYRLLNDIHAPLRDNFKTGKNRFFGGFRGLLKTKPADKDTDNITKYVKLWLKDYKMTDEDISQLDMSNPDRSTNKTAGVTFKFNPHQLRRSLAYYLIGYELLSYPQLKQQFSHFTVAMTRWYARYASSFARMHREIEVERLNQKAQIMARIHRKLANGERLGGGKVTEITKNMAKQGESQFEEGNEDRAVSVEYWKRRIRSGIEHIHAIAPNMYCTHSSCGMRISVDLSDCVDCGFDIFEFATYAESVRKEAEIALHLADELGELNPPTIARQVVQIRSAEKLMMDMDVPFEPVEIPKEWEDLVIHWEAA</sequence>
<comment type="caution">
    <text evidence="2">The sequence shown here is derived from an EMBL/GenBank/DDBJ whole genome shotgun (WGS) entry which is preliminary data.</text>
</comment>
<protein>
    <recommendedName>
        <fullName evidence="4">Site-specific integrase</fullName>
    </recommendedName>
</protein>
<organism evidence="2 3">
    <name type="scientific">Vibrio kanaloae</name>
    <dbReference type="NCBI Taxonomy" id="170673"/>
    <lineage>
        <taxon>Bacteria</taxon>
        <taxon>Pseudomonadati</taxon>
        <taxon>Pseudomonadota</taxon>
        <taxon>Gammaproteobacteria</taxon>
        <taxon>Vibrionales</taxon>
        <taxon>Vibrionaceae</taxon>
        <taxon>Vibrio</taxon>
    </lineage>
</organism>
<reference evidence="2 3" key="1">
    <citation type="submission" date="2019-04" db="EMBL/GenBank/DDBJ databases">
        <title>A reverse ecology approach based on a biological definition of microbial populations.</title>
        <authorList>
            <person name="Arevalo P."/>
            <person name="Vaninsberghe D."/>
            <person name="Elsherbini J."/>
            <person name="Gore J."/>
            <person name="Polz M."/>
        </authorList>
    </citation>
    <scope>NUCLEOTIDE SEQUENCE [LARGE SCALE GENOMIC DNA]</scope>
    <source>
        <strain evidence="2 3">10N.261.46.F4</strain>
    </source>
</reference>
<proteinExistence type="predicted"/>
<dbReference type="GO" id="GO:0006310">
    <property type="term" value="P:DNA recombination"/>
    <property type="evidence" value="ECO:0007669"/>
    <property type="project" value="UniProtKB-KW"/>
</dbReference>
<dbReference type="SUPFAM" id="SSF56349">
    <property type="entry name" value="DNA breaking-rejoining enzymes"/>
    <property type="match status" value="1"/>
</dbReference>
<name>A0A4U1ZT91_9VIBR</name>
<evidence type="ECO:0008006" key="4">
    <source>
        <dbReference type="Google" id="ProtNLM"/>
    </source>
</evidence>
<dbReference type="RefSeq" id="WP_102508477.1">
    <property type="nucleotide sequence ID" value="NZ_MCYW01000123.1"/>
</dbReference>
<dbReference type="Proteomes" id="UP000307574">
    <property type="component" value="Unassembled WGS sequence"/>
</dbReference>
<dbReference type="Gene3D" id="1.10.443.10">
    <property type="entry name" value="Intergrase catalytic core"/>
    <property type="match status" value="1"/>
</dbReference>
<keyword evidence="1" id="KW-0233">DNA recombination</keyword>
<dbReference type="GO" id="GO:0003677">
    <property type="term" value="F:DNA binding"/>
    <property type="evidence" value="ECO:0007669"/>
    <property type="project" value="InterPro"/>
</dbReference>
<accession>A0A4U1ZT91</accession>
<evidence type="ECO:0000313" key="2">
    <source>
        <dbReference type="EMBL" id="TKF36986.1"/>
    </source>
</evidence>
<dbReference type="InterPro" id="IPR011010">
    <property type="entry name" value="DNA_brk_join_enz"/>
</dbReference>
<dbReference type="EMBL" id="SYUV01000003">
    <property type="protein sequence ID" value="TKF36986.1"/>
    <property type="molecule type" value="Genomic_DNA"/>
</dbReference>
<dbReference type="GO" id="GO:0015074">
    <property type="term" value="P:DNA integration"/>
    <property type="evidence" value="ECO:0007669"/>
    <property type="project" value="InterPro"/>
</dbReference>
<dbReference type="InterPro" id="IPR013762">
    <property type="entry name" value="Integrase-like_cat_sf"/>
</dbReference>
<dbReference type="AlphaFoldDB" id="A0A4U1ZT91"/>
<evidence type="ECO:0000256" key="1">
    <source>
        <dbReference type="ARBA" id="ARBA00023172"/>
    </source>
</evidence>
<gene>
    <name evidence="2" type="ORF">FCV50_01290</name>
</gene>
<evidence type="ECO:0000313" key="3">
    <source>
        <dbReference type="Proteomes" id="UP000307574"/>
    </source>
</evidence>